<reference evidence="1 2" key="1">
    <citation type="journal article" date="2017" name="Gigascience">
        <title>Draft genome of the honey bee ectoparasitic mite, Tropilaelaps mercedesae, is shaped by the parasitic life history.</title>
        <authorList>
            <person name="Dong X."/>
            <person name="Armstrong S.D."/>
            <person name="Xia D."/>
            <person name="Makepeace B.L."/>
            <person name="Darby A.C."/>
            <person name="Kadowaki T."/>
        </authorList>
    </citation>
    <scope>NUCLEOTIDE SEQUENCE [LARGE SCALE GENOMIC DNA]</scope>
    <source>
        <strain evidence="1">Wuxi-XJTLU</strain>
    </source>
</reference>
<evidence type="ECO:0000313" key="2">
    <source>
        <dbReference type="Proteomes" id="UP000192247"/>
    </source>
</evidence>
<evidence type="ECO:0000313" key="1">
    <source>
        <dbReference type="EMBL" id="OQR76457.1"/>
    </source>
</evidence>
<protein>
    <submittedName>
        <fullName evidence="1">Uncharacterized protein</fullName>
    </submittedName>
</protein>
<dbReference type="AlphaFoldDB" id="A0A1V9XSI9"/>
<dbReference type="Proteomes" id="UP000192247">
    <property type="component" value="Unassembled WGS sequence"/>
</dbReference>
<dbReference type="EMBL" id="MNPL01004813">
    <property type="protein sequence ID" value="OQR76457.1"/>
    <property type="molecule type" value="Genomic_DNA"/>
</dbReference>
<gene>
    <name evidence="1" type="ORF">BIW11_03069</name>
</gene>
<proteinExistence type="predicted"/>
<dbReference type="InParanoid" id="A0A1V9XSI9"/>
<keyword evidence="2" id="KW-1185">Reference proteome</keyword>
<comment type="caution">
    <text evidence="1">The sequence shown here is derived from an EMBL/GenBank/DDBJ whole genome shotgun (WGS) entry which is preliminary data.</text>
</comment>
<sequence>MEYHSYLQQEKLRIFGAEKRVKSVLLRDTQPNWKCPTGAFLEPYV</sequence>
<organism evidence="1 2">
    <name type="scientific">Tropilaelaps mercedesae</name>
    <dbReference type="NCBI Taxonomy" id="418985"/>
    <lineage>
        <taxon>Eukaryota</taxon>
        <taxon>Metazoa</taxon>
        <taxon>Ecdysozoa</taxon>
        <taxon>Arthropoda</taxon>
        <taxon>Chelicerata</taxon>
        <taxon>Arachnida</taxon>
        <taxon>Acari</taxon>
        <taxon>Parasitiformes</taxon>
        <taxon>Mesostigmata</taxon>
        <taxon>Gamasina</taxon>
        <taxon>Dermanyssoidea</taxon>
        <taxon>Laelapidae</taxon>
        <taxon>Tropilaelaps</taxon>
    </lineage>
</organism>
<name>A0A1V9XSI9_9ACAR</name>
<accession>A0A1V9XSI9</accession>